<keyword evidence="3" id="KW-0812">Transmembrane</keyword>
<dbReference type="AlphaFoldDB" id="A0A6S7G2Y0"/>
<comment type="subcellular location">
    <subcellularLocation>
        <location evidence="1">Membrane</location>
    </subcellularLocation>
</comment>
<dbReference type="PANTHER" id="PTHR42758:SF2">
    <property type="entry name" value="PHOSPHATIDYLGLYCEROL PHOSPHOLIPASE C"/>
    <property type="match status" value="1"/>
</dbReference>
<evidence type="ECO:0000256" key="1">
    <source>
        <dbReference type="ARBA" id="ARBA00004370"/>
    </source>
</evidence>
<dbReference type="GO" id="GO:0046475">
    <property type="term" value="P:glycerophospholipid catabolic process"/>
    <property type="evidence" value="ECO:0007669"/>
    <property type="project" value="TreeGrafter"/>
</dbReference>
<dbReference type="GO" id="GO:0004622">
    <property type="term" value="F:phosphatidylcholine lysophospholipase activity"/>
    <property type="evidence" value="ECO:0007669"/>
    <property type="project" value="TreeGrafter"/>
</dbReference>
<comment type="catalytic activity">
    <reaction evidence="10">
        <text>N-hexadecanoyl-1-(9Z-octadecenoyl)-sn-glycero-3-phosphoethanolamine + H2O = N-hexadecanoylethanolamine + 1-(9Z-octadecenoyl)-sn-glycero-3-phosphate + H(+)</text>
        <dbReference type="Rhea" id="RHEA:53168"/>
        <dbReference type="ChEBI" id="CHEBI:15377"/>
        <dbReference type="ChEBI" id="CHEBI:15378"/>
        <dbReference type="ChEBI" id="CHEBI:71464"/>
        <dbReference type="ChEBI" id="CHEBI:74544"/>
        <dbReference type="ChEBI" id="CHEBI:85217"/>
    </reaction>
    <physiologicalReaction direction="left-to-right" evidence="10">
        <dbReference type="Rhea" id="RHEA:53169"/>
    </physiologicalReaction>
</comment>
<evidence type="ECO:0000256" key="9">
    <source>
        <dbReference type="ARBA" id="ARBA00047392"/>
    </source>
</evidence>
<evidence type="ECO:0000256" key="8">
    <source>
        <dbReference type="ARBA" id="ARBA00036083"/>
    </source>
</evidence>
<dbReference type="GO" id="GO:0008081">
    <property type="term" value="F:phosphoric diester hydrolase activity"/>
    <property type="evidence" value="ECO:0007669"/>
    <property type="project" value="InterPro"/>
</dbReference>
<gene>
    <name evidence="13" type="ORF">PACLA_8A021863</name>
</gene>
<evidence type="ECO:0000256" key="4">
    <source>
        <dbReference type="ARBA" id="ARBA00022801"/>
    </source>
</evidence>
<evidence type="ECO:0000256" key="6">
    <source>
        <dbReference type="ARBA" id="ARBA00023098"/>
    </source>
</evidence>
<dbReference type="FunFam" id="3.20.20.190:FF:000017">
    <property type="entry name" value="glycerophosphodiester phosphodiesterase domain-containing protein 1"/>
    <property type="match status" value="1"/>
</dbReference>
<dbReference type="CDD" id="cd08612">
    <property type="entry name" value="GDPD_GDE4"/>
    <property type="match status" value="1"/>
</dbReference>
<evidence type="ECO:0000256" key="2">
    <source>
        <dbReference type="ARBA" id="ARBA00007277"/>
    </source>
</evidence>
<dbReference type="Pfam" id="PF03009">
    <property type="entry name" value="GDPD"/>
    <property type="match status" value="1"/>
</dbReference>
<comment type="catalytic activity">
    <reaction evidence="9">
        <text>N-(5Z,8Z,11Z,14Z-eicosatetraenoyl)-1-(9Z-octadecenoyl)-sn-glycero-3-phosphoethanolamine + H2O = N-(5Z,8Z,11Z,14Z-eicosatetraenoyl)-ethanolamine + 1-(9Z-octadecenoyl)-sn-glycero-3-phosphate + H(+)</text>
        <dbReference type="Rhea" id="RHEA:45544"/>
        <dbReference type="ChEBI" id="CHEBI:2700"/>
        <dbReference type="ChEBI" id="CHEBI:15377"/>
        <dbReference type="ChEBI" id="CHEBI:15378"/>
        <dbReference type="ChEBI" id="CHEBI:74544"/>
        <dbReference type="ChEBI" id="CHEBI:85223"/>
    </reaction>
    <physiologicalReaction direction="left-to-right" evidence="9">
        <dbReference type="Rhea" id="RHEA:45545"/>
    </physiologicalReaction>
</comment>
<keyword evidence="6" id="KW-0443">Lipid metabolism</keyword>
<keyword evidence="14" id="KW-1185">Reference proteome</keyword>
<comment type="catalytic activity">
    <reaction evidence="12">
        <text>N,1-di-(9Z-octadecenoyl)-sn-glycero-3-phosphoethanolamine + H2O = N-(9Z-octadecenoyl) ethanolamine + 1-(9Z-octadecenoyl)-sn-glycero-3-phosphate + H(+)</text>
        <dbReference type="Rhea" id="RHEA:56460"/>
        <dbReference type="ChEBI" id="CHEBI:15377"/>
        <dbReference type="ChEBI" id="CHEBI:15378"/>
        <dbReference type="ChEBI" id="CHEBI:71466"/>
        <dbReference type="ChEBI" id="CHEBI:74544"/>
        <dbReference type="ChEBI" id="CHEBI:85222"/>
    </reaction>
    <physiologicalReaction direction="left-to-right" evidence="12">
        <dbReference type="Rhea" id="RHEA:56461"/>
    </physiologicalReaction>
</comment>
<evidence type="ECO:0000256" key="10">
    <source>
        <dbReference type="ARBA" id="ARBA00047538"/>
    </source>
</evidence>
<dbReference type="InterPro" id="IPR052271">
    <property type="entry name" value="GDPD-Related"/>
</dbReference>
<dbReference type="Proteomes" id="UP001152795">
    <property type="component" value="Unassembled WGS sequence"/>
</dbReference>
<comment type="catalytic activity">
    <reaction evidence="11">
        <text>1-O-(1Z-octadecenyl)-sn-glycero-3-phospho-N-hexadecanoyl-ethanolamine + H2O = 1-O-(1Z-octadecenyl)-sn-glycero-3-phosphate + N-hexadecanoylethanolamine + H(+)</text>
        <dbReference type="Rhea" id="RHEA:53184"/>
        <dbReference type="ChEBI" id="CHEBI:15377"/>
        <dbReference type="ChEBI" id="CHEBI:15378"/>
        <dbReference type="ChEBI" id="CHEBI:71464"/>
        <dbReference type="ChEBI" id="CHEBI:137009"/>
        <dbReference type="ChEBI" id="CHEBI:137017"/>
    </reaction>
    <physiologicalReaction direction="left-to-right" evidence="11">
        <dbReference type="Rhea" id="RHEA:53185"/>
    </physiologicalReaction>
</comment>
<proteinExistence type="inferred from homology"/>
<dbReference type="PROSITE" id="PS51704">
    <property type="entry name" value="GP_PDE"/>
    <property type="match status" value="1"/>
</dbReference>
<dbReference type="OrthoDB" id="1058301at2759"/>
<organism evidence="13 14">
    <name type="scientific">Paramuricea clavata</name>
    <name type="common">Red gorgonian</name>
    <name type="synonym">Violescent sea-whip</name>
    <dbReference type="NCBI Taxonomy" id="317549"/>
    <lineage>
        <taxon>Eukaryota</taxon>
        <taxon>Metazoa</taxon>
        <taxon>Cnidaria</taxon>
        <taxon>Anthozoa</taxon>
        <taxon>Octocorallia</taxon>
        <taxon>Malacalcyonacea</taxon>
        <taxon>Plexauridae</taxon>
        <taxon>Paramuricea</taxon>
    </lineage>
</organism>
<dbReference type="InterPro" id="IPR030395">
    <property type="entry name" value="GP_PDE_dom"/>
</dbReference>
<comment type="caution">
    <text evidence="13">The sequence shown here is derived from an EMBL/GenBank/DDBJ whole genome shotgun (WGS) entry which is preliminary data.</text>
</comment>
<dbReference type="Gene3D" id="3.20.20.190">
    <property type="entry name" value="Phosphatidylinositol (PI) phosphodiesterase"/>
    <property type="match status" value="1"/>
</dbReference>
<reference evidence="13" key="1">
    <citation type="submission" date="2020-04" db="EMBL/GenBank/DDBJ databases">
        <authorList>
            <person name="Alioto T."/>
            <person name="Alioto T."/>
            <person name="Gomez Garrido J."/>
        </authorList>
    </citation>
    <scope>NUCLEOTIDE SEQUENCE</scope>
    <source>
        <strain evidence="13">A484AB</strain>
    </source>
</reference>
<dbReference type="GO" id="GO:0005789">
    <property type="term" value="C:endoplasmic reticulum membrane"/>
    <property type="evidence" value="ECO:0007669"/>
    <property type="project" value="TreeGrafter"/>
</dbReference>
<dbReference type="EMBL" id="CACRXK020000576">
    <property type="protein sequence ID" value="CAB3983102.1"/>
    <property type="molecule type" value="Genomic_DNA"/>
</dbReference>
<comment type="similarity">
    <text evidence="2">Belongs to the glycerophosphoryl diester phosphodiesterase family.</text>
</comment>
<dbReference type="SUPFAM" id="SSF51695">
    <property type="entry name" value="PLC-like phosphodiesterases"/>
    <property type="match status" value="1"/>
</dbReference>
<dbReference type="InterPro" id="IPR017946">
    <property type="entry name" value="PLC-like_Pdiesterase_TIM-brl"/>
</dbReference>
<evidence type="ECO:0000313" key="13">
    <source>
        <dbReference type="EMBL" id="CAB3983102.1"/>
    </source>
</evidence>
<accession>A0A6S7G2Y0</accession>
<keyword evidence="7" id="KW-0472">Membrane</keyword>
<dbReference type="PANTHER" id="PTHR42758">
    <property type="entry name" value="PHOSPHATIDYLGLYCEROL PHOSPHOLIPASE C"/>
    <property type="match status" value="1"/>
</dbReference>
<sequence>MIVFVKNFLSKQTMFIPIFGGYFCLSWFFLRFPQLLHRKKERKFKCRHISHRGGAGENIENTMTAYHHAVQKGTEMLELDVHLTKDGQVVVTHDNDLGRICGVKQKICETNYEDLPTLLPVLDVTFNPGKHAVAKNGNEKIPLLESVFRAFPEHPINVDIKDDNDELIEKVHQLIVDYNRKDMTVWGTFNDEINSKLYKKDPEIPTLFGIWRCVSLVAMYYLGILPFVPLKEGFLEILLPSTLLKRDLTNKQRMIVRVVDWFLMSPSLIKHLERRGIQTYLWVLNEDEEFTRAFEYLGVAGVMTDYPSKLTEYLERNTNDKNN</sequence>
<evidence type="ECO:0000256" key="11">
    <source>
        <dbReference type="ARBA" id="ARBA00048580"/>
    </source>
</evidence>
<evidence type="ECO:0000256" key="3">
    <source>
        <dbReference type="ARBA" id="ARBA00022692"/>
    </source>
</evidence>
<comment type="catalytic activity">
    <reaction evidence="8">
        <text>1-O-hexadecyl-sn-glycero-3-phosphocholine + H2O = 1-O-hexadecyl-sn-glycero-3-phosphate + choline + H(+)</text>
        <dbReference type="Rhea" id="RHEA:41143"/>
        <dbReference type="ChEBI" id="CHEBI:15354"/>
        <dbReference type="ChEBI" id="CHEBI:15377"/>
        <dbReference type="ChEBI" id="CHEBI:15378"/>
        <dbReference type="ChEBI" id="CHEBI:64496"/>
        <dbReference type="ChEBI" id="CHEBI:77580"/>
    </reaction>
    <physiologicalReaction direction="left-to-right" evidence="8">
        <dbReference type="Rhea" id="RHEA:41144"/>
    </physiologicalReaction>
</comment>
<evidence type="ECO:0000256" key="7">
    <source>
        <dbReference type="ARBA" id="ARBA00023136"/>
    </source>
</evidence>
<protein>
    <submittedName>
        <fullName evidence="13">Glycerophosphodiester phosphodiesterase domain-containing 1</fullName>
    </submittedName>
</protein>
<evidence type="ECO:0000256" key="5">
    <source>
        <dbReference type="ARBA" id="ARBA00022989"/>
    </source>
</evidence>
<keyword evidence="4" id="KW-0378">Hydrolase</keyword>
<name>A0A6S7G2Y0_PARCT</name>
<evidence type="ECO:0000256" key="12">
    <source>
        <dbReference type="ARBA" id="ARBA00048947"/>
    </source>
</evidence>
<keyword evidence="5" id="KW-1133">Transmembrane helix</keyword>
<evidence type="ECO:0000313" key="14">
    <source>
        <dbReference type="Proteomes" id="UP001152795"/>
    </source>
</evidence>